<reference evidence="2" key="1">
    <citation type="submission" date="2014-02" db="EMBL/GenBank/DDBJ databases">
        <title>Insectcidical toxin genes in the bacterium Vibrio parahaemolyticus isolated from acute hepatopancreatic necrosis disease-affected shrimp.</title>
        <authorList>
            <person name="Tang K.F.J."/>
            <person name="Lightner D.V."/>
        </authorList>
    </citation>
    <scope>NUCLEOTIDE SEQUENCE</scope>
    <source>
        <strain evidence="2">A3</strain>
    </source>
</reference>
<accession>A0A024B2N9</accession>
<dbReference type="CDD" id="cd20746">
    <property type="entry name" value="FIX_Ntox15_NUC_DUF4112_RhsA-like"/>
    <property type="match status" value="1"/>
</dbReference>
<dbReference type="RefSeq" id="WP_029857615.1">
    <property type="nucleotide sequence ID" value="NZ_CP020035.1"/>
</dbReference>
<dbReference type="AlphaFoldDB" id="A0A024B2N9"/>
<sequence length="449" mass="50059">MLGNDIFEALYDNLEQAVGNAEGFIKEKAQQLSDAASASFEWIWEALQGDFNEDMSTGQIAANALLGLIPIVDQILDCRDLAANCRKIHEEPEDSWAWVALVLTLIGLIPTLGSAVKGVLKIIFLFVRKSGGDMGKALGRSLKPINTFLLDPKVQKVLGNISVPSVLKDVVEKLNSIKSLLSTSTLLNLFDEVINTFKGLIAKLKSLAPDEVITWMESALRSMQYVRTQADKMLPNALKEAIYKLEDLELALKKQIKSLEQPHKALADTKSIHRLDDSVAQIDPHIIRSMKNSQKGIYGEIISDHHMKERGFINLLPEDRQVRKMTDKPRGRGIDGIYQNTNPPPPYVVTETKYRTEVGKYIDDDGIAKDTMLSTTKGSKVNGMSYPPTKQMSDGWIEPRLIDELGLEGAEDILDMDFERWLMIVDDSGKVINITKLDEHAKALEKVAM</sequence>
<name>A0A024B2N9_VIBPH</name>
<gene>
    <name evidence="2" type="ORF">tc_PAI_002</name>
</gene>
<dbReference type="EMBL" id="KJ468740">
    <property type="protein sequence ID" value="AHZ10904.1"/>
    <property type="molecule type" value="Genomic_DNA"/>
</dbReference>
<evidence type="ECO:0000256" key="1">
    <source>
        <dbReference type="SAM" id="MobiDB-lite"/>
    </source>
</evidence>
<proteinExistence type="predicted"/>
<dbReference type="InterPro" id="IPR049802">
    <property type="entry name" value="RhsC-like_FIX"/>
</dbReference>
<feature type="region of interest" description="Disordered" evidence="1">
    <location>
        <begin position="326"/>
        <end position="347"/>
    </location>
</feature>
<dbReference type="CDD" id="cd20733">
    <property type="entry name" value="PoNe_PAAR-like"/>
    <property type="match status" value="1"/>
</dbReference>
<protein>
    <submittedName>
        <fullName evidence="2">Uncharacterized protein</fullName>
    </submittedName>
</protein>
<evidence type="ECO:0000313" key="2">
    <source>
        <dbReference type="EMBL" id="AHZ10904.1"/>
    </source>
</evidence>
<organism evidence="2">
    <name type="scientific">Vibrio parahaemolyticus</name>
    <dbReference type="NCBI Taxonomy" id="670"/>
    <lineage>
        <taxon>Bacteria</taxon>
        <taxon>Pseudomonadati</taxon>
        <taxon>Pseudomonadota</taxon>
        <taxon>Gammaproteobacteria</taxon>
        <taxon>Vibrionales</taxon>
        <taxon>Vibrionaceae</taxon>
        <taxon>Vibrio</taxon>
    </lineage>
</organism>
<dbReference type="SMR" id="A0A024B2N9"/>